<feature type="binding site" evidence="7">
    <location>
        <position position="78"/>
    </location>
    <ligand>
        <name>S-adenosyl-L-methionine</name>
        <dbReference type="ChEBI" id="CHEBI:59789"/>
    </ligand>
</feature>
<dbReference type="AlphaFoldDB" id="A0A853DAF1"/>
<evidence type="ECO:0000313" key="9">
    <source>
        <dbReference type="Proteomes" id="UP000571817"/>
    </source>
</evidence>
<keyword evidence="3 7" id="KW-0489">Methyltransferase</keyword>
<evidence type="ECO:0000256" key="7">
    <source>
        <dbReference type="HAMAP-Rule" id="MF_01057"/>
    </source>
</evidence>
<dbReference type="EMBL" id="JACCFW010000001">
    <property type="protein sequence ID" value="NYJ74232.1"/>
    <property type="molecule type" value="Genomic_DNA"/>
</dbReference>
<accession>A0A853DAF1</accession>
<keyword evidence="6 7" id="KW-0819">tRNA processing</keyword>
<reference evidence="8 9" key="1">
    <citation type="submission" date="2020-07" db="EMBL/GenBank/DDBJ databases">
        <title>Sequencing the genomes of 1000 actinobacteria strains.</title>
        <authorList>
            <person name="Klenk H.-P."/>
        </authorList>
    </citation>
    <scope>NUCLEOTIDE SEQUENCE [LARGE SCALE GENOMIC DNA]</scope>
    <source>
        <strain evidence="8 9">DSM 29531</strain>
    </source>
</reference>
<feature type="binding site" evidence="7">
    <location>
        <position position="157"/>
    </location>
    <ligand>
        <name>substrate</name>
    </ligand>
</feature>
<dbReference type="SUPFAM" id="SSF53335">
    <property type="entry name" value="S-adenosyl-L-methionine-dependent methyltransferases"/>
    <property type="match status" value="1"/>
</dbReference>
<feature type="binding site" evidence="7">
    <location>
        <position position="153"/>
    </location>
    <ligand>
        <name>S-adenosyl-L-methionine</name>
        <dbReference type="ChEBI" id="CHEBI:59789"/>
    </ligand>
</feature>
<comment type="similarity">
    <text evidence="7">Belongs to the class I-like SAM-binding methyltransferase superfamily. TrmB family.</text>
</comment>
<dbReference type="PANTHER" id="PTHR23417:SF14">
    <property type="entry name" value="PENTACOTRIPEPTIDE-REPEAT REGION OF PRORP DOMAIN-CONTAINING PROTEIN"/>
    <property type="match status" value="1"/>
</dbReference>
<dbReference type="Proteomes" id="UP000571817">
    <property type="component" value="Unassembled WGS sequence"/>
</dbReference>
<comment type="caution">
    <text evidence="8">The sequence shown here is derived from an EMBL/GenBank/DDBJ whole genome shotgun (WGS) entry which is preliminary data.</text>
</comment>
<proteinExistence type="inferred from homology"/>
<name>A0A853DAF1_9MICO</name>
<dbReference type="EC" id="2.1.1.33" evidence="7"/>
<evidence type="ECO:0000256" key="1">
    <source>
        <dbReference type="ARBA" id="ARBA00000142"/>
    </source>
</evidence>
<dbReference type="InterPro" id="IPR055361">
    <property type="entry name" value="tRNA_methyltr_TrmB_bact"/>
</dbReference>
<dbReference type="PANTHER" id="PTHR23417">
    <property type="entry name" value="3-DEOXY-D-MANNO-OCTULOSONIC-ACID TRANSFERASE/TRNA GUANINE-N 7 - -METHYLTRANSFERASE"/>
    <property type="match status" value="1"/>
</dbReference>
<dbReference type="HAMAP" id="MF_01057">
    <property type="entry name" value="tRNA_methyltr_TrmB"/>
    <property type="match status" value="1"/>
</dbReference>
<dbReference type="Pfam" id="PF02390">
    <property type="entry name" value="Methyltransf_4"/>
    <property type="match status" value="1"/>
</dbReference>
<feature type="binding site" evidence="7">
    <location>
        <position position="130"/>
    </location>
    <ligand>
        <name>S-adenosyl-L-methionine</name>
        <dbReference type="ChEBI" id="CHEBI:59789"/>
    </ligand>
</feature>
<gene>
    <name evidence="7" type="primary">trmB</name>
    <name evidence="8" type="ORF">HNR15_001195</name>
</gene>
<comment type="caution">
    <text evidence="7">Lacks conserved residue(s) required for the propagation of feature annotation.</text>
</comment>
<evidence type="ECO:0000256" key="5">
    <source>
        <dbReference type="ARBA" id="ARBA00022691"/>
    </source>
</evidence>
<dbReference type="NCBIfam" id="TIGR00091">
    <property type="entry name" value="tRNA (guanosine(46)-N7)-methyltransferase TrmB"/>
    <property type="match status" value="1"/>
</dbReference>
<dbReference type="InterPro" id="IPR029063">
    <property type="entry name" value="SAM-dependent_MTases_sf"/>
</dbReference>
<evidence type="ECO:0000313" key="8">
    <source>
        <dbReference type="EMBL" id="NYJ74232.1"/>
    </source>
</evidence>
<feature type="binding site" evidence="7">
    <location>
        <position position="189"/>
    </location>
    <ligand>
        <name>substrate</name>
    </ligand>
</feature>
<keyword evidence="4 7" id="KW-0808">Transferase</keyword>
<dbReference type="GO" id="GO:0043527">
    <property type="term" value="C:tRNA methyltransferase complex"/>
    <property type="evidence" value="ECO:0007669"/>
    <property type="project" value="TreeGrafter"/>
</dbReference>
<evidence type="ECO:0000256" key="6">
    <source>
        <dbReference type="ARBA" id="ARBA00022694"/>
    </source>
</evidence>
<dbReference type="InterPro" id="IPR003358">
    <property type="entry name" value="tRNA_(Gua-N-7)_MeTrfase_Trmb"/>
</dbReference>
<dbReference type="UniPathway" id="UPA00989"/>
<comment type="catalytic activity">
    <reaction evidence="1 7">
        <text>guanosine(46) in tRNA + S-adenosyl-L-methionine = N(7)-methylguanosine(46) in tRNA + S-adenosyl-L-homocysteine</text>
        <dbReference type="Rhea" id="RHEA:42708"/>
        <dbReference type="Rhea" id="RHEA-COMP:10188"/>
        <dbReference type="Rhea" id="RHEA-COMP:10189"/>
        <dbReference type="ChEBI" id="CHEBI:57856"/>
        <dbReference type="ChEBI" id="CHEBI:59789"/>
        <dbReference type="ChEBI" id="CHEBI:74269"/>
        <dbReference type="ChEBI" id="CHEBI:74480"/>
        <dbReference type="EC" id="2.1.1.33"/>
    </reaction>
</comment>
<dbReference type="PROSITE" id="PS51625">
    <property type="entry name" value="SAM_MT_TRMB"/>
    <property type="match status" value="1"/>
</dbReference>
<evidence type="ECO:0000256" key="3">
    <source>
        <dbReference type="ARBA" id="ARBA00022603"/>
    </source>
</evidence>
<protein>
    <recommendedName>
        <fullName evidence="7">tRNA (guanine-N(7)-)-methyltransferase</fullName>
        <ecNumber evidence="7">2.1.1.33</ecNumber>
    </recommendedName>
    <alternativeName>
        <fullName evidence="7">tRNA (guanine(46)-N(7))-methyltransferase</fullName>
    </alternativeName>
    <alternativeName>
        <fullName evidence="7">tRNA(m7G46)-methyltransferase</fullName>
    </alternativeName>
</protein>
<feature type="binding site" evidence="7">
    <location>
        <position position="103"/>
    </location>
    <ligand>
        <name>S-adenosyl-L-methionine</name>
        <dbReference type="ChEBI" id="CHEBI:59789"/>
    </ligand>
</feature>
<comment type="function">
    <text evidence="2 7">Catalyzes the formation of N(7)-methylguanine at position 46 (m7G46) in tRNA.</text>
</comment>
<dbReference type="RefSeq" id="WP_179479943.1">
    <property type="nucleotide sequence ID" value="NZ_JACCFW010000001.1"/>
</dbReference>
<sequence>MPQGDSPQTYVDDDRRAAATNRSFTRRGGRMPPRHHRALEVHGPAYLLSPPIEGTSVAAGFVLDLPAAFGRTAPLVVEIGSGSGDCVVAAAAEHPEWDFLAVEVWRPGIAQTLAKAAQAQVGNLRVLRVDAAGVVATALPAASVDQLWTFFPDPWPKAKHHKRRLVDPMFAVDVARVLRPGGLWRLATDWEDYAEQMRDVLREAPGFEPGAEYGDRFDGRVMTRFERKGIEAARAVRDIVVRRADATDQ</sequence>
<feature type="binding site" evidence="7">
    <location>
        <begin position="223"/>
        <end position="226"/>
    </location>
    <ligand>
        <name>substrate</name>
    </ligand>
</feature>
<keyword evidence="9" id="KW-1185">Reference proteome</keyword>
<evidence type="ECO:0000256" key="4">
    <source>
        <dbReference type="ARBA" id="ARBA00022679"/>
    </source>
</evidence>
<evidence type="ECO:0000256" key="2">
    <source>
        <dbReference type="ARBA" id="ARBA00003015"/>
    </source>
</evidence>
<organism evidence="8 9">
    <name type="scientific">Allobranchiibius huperziae</name>
    <dbReference type="NCBI Taxonomy" id="1874116"/>
    <lineage>
        <taxon>Bacteria</taxon>
        <taxon>Bacillati</taxon>
        <taxon>Actinomycetota</taxon>
        <taxon>Actinomycetes</taxon>
        <taxon>Micrococcales</taxon>
        <taxon>Dermacoccaceae</taxon>
        <taxon>Allobranchiibius</taxon>
    </lineage>
</organism>
<dbReference type="Gene3D" id="3.40.50.150">
    <property type="entry name" value="Vaccinia Virus protein VP39"/>
    <property type="match status" value="1"/>
</dbReference>
<comment type="pathway">
    <text evidence="7">tRNA modification; N(7)-methylguanine-tRNA biosynthesis.</text>
</comment>
<keyword evidence="5 7" id="KW-0949">S-adenosyl-L-methionine</keyword>
<dbReference type="GO" id="GO:0008176">
    <property type="term" value="F:tRNA (guanine(46)-N7)-methyltransferase activity"/>
    <property type="evidence" value="ECO:0007669"/>
    <property type="project" value="UniProtKB-UniRule"/>
</dbReference>